<protein>
    <submittedName>
        <fullName evidence="1">Uncharacterized protein</fullName>
    </submittedName>
</protein>
<dbReference type="Proteomes" id="UP000799444">
    <property type="component" value="Unassembled WGS sequence"/>
</dbReference>
<organism evidence="1 2">
    <name type="scientific">Polyplosphaeria fusca</name>
    <dbReference type="NCBI Taxonomy" id="682080"/>
    <lineage>
        <taxon>Eukaryota</taxon>
        <taxon>Fungi</taxon>
        <taxon>Dikarya</taxon>
        <taxon>Ascomycota</taxon>
        <taxon>Pezizomycotina</taxon>
        <taxon>Dothideomycetes</taxon>
        <taxon>Pleosporomycetidae</taxon>
        <taxon>Pleosporales</taxon>
        <taxon>Tetraplosphaeriaceae</taxon>
        <taxon>Polyplosphaeria</taxon>
    </lineage>
</organism>
<sequence length="271" mass="30542">MDLKQSISSLTRMESQVADSDLSEQMDLLYHRIREWVISNFRRTKLDFSNLTTETARMLESIHPDPTQMESSDRLSFYQSIISSMLMQIFNEPIMIGLPKTGPLAPVTQIAAYIHDVGHDYRERRRATVLALHRSGAASQIDAEKKELLHAIVNDIKAHLSNLTSVTITPAAMASLSDIFLTATEIQHTLLLQRAHYKVRFLRNQGAQTVLFDDLLMENINGDDMDDVDTFTKRELAFCVFPCLEKFGNEAGEHLDVSNVLLKAKVCCGVG</sequence>
<dbReference type="EMBL" id="ML996425">
    <property type="protein sequence ID" value="KAF2726610.1"/>
    <property type="molecule type" value="Genomic_DNA"/>
</dbReference>
<accession>A0A9P4QJ00</accession>
<dbReference type="OrthoDB" id="5328813at2759"/>
<reference evidence="1" key="1">
    <citation type="journal article" date="2020" name="Stud. Mycol.">
        <title>101 Dothideomycetes genomes: a test case for predicting lifestyles and emergence of pathogens.</title>
        <authorList>
            <person name="Haridas S."/>
            <person name="Albert R."/>
            <person name="Binder M."/>
            <person name="Bloem J."/>
            <person name="Labutti K."/>
            <person name="Salamov A."/>
            <person name="Andreopoulos B."/>
            <person name="Baker S."/>
            <person name="Barry K."/>
            <person name="Bills G."/>
            <person name="Bluhm B."/>
            <person name="Cannon C."/>
            <person name="Castanera R."/>
            <person name="Culley D."/>
            <person name="Daum C."/>
            <person name="Ezra D."/>
            <person name="Gonzalez J."/>
            <person name="Henrissat B."/>
            <person name="Kuo A."/>
            <person name="Liang C."/>
            <person name="Lipzen A."/>
            <person name="Lutzoni F."/>
            <person name="Magnuson J."/>
            <person name="Mondo S."/>
            <person name="Nolan M."/>
            <person name="Ohm R."/>
            <person name="Pangilinan J."/>
            <person name="Park H.-J."/>
            <person name="Ramirez L."/>
            <person name="Alfaro M."/>
            <person name="Sun H."/>
            <person name="Tritt A."/>
            <person name="Yoshinaga Y."/>
            <person name="Zwiers L.-H."/>
            <person name="Turgeon B."/>
            <person name="Goodwin S."/>
            <person name="Spatafora J."/>
            <person name="Crous P."/>
            <person name="Grigoriev I."/>
        </authorList>
    </citation>
    <scope>NUCLEOTIDE SEQUENCE</scope>
    <source>
        <strain evidence="1">CBS 125425</strain>
    </source>
</reference>
<keyword evidence="2" id="KW-1185">Reference proteome</keyword>
<gene>
    <name evidence="1" type="ORF">EJ04DRAFT_582575</name>
</gene>
<name>A0A9P4QJ00_9PLEO</name>
<dbReference type="AlphaFoldDB" id="A0A9P4QJ00"/>
<comment type="caution">
    <text evidence="1">The sequence shown here is derived from an EMBL/GenBank/DDBJ whole genome shotgun (WGS) entry which is preliminary data.</text>
</comment>
<evidence type="ECO:0000313" key="1">
    <source>
        <dbReference type="EMBL" id="KAF2726610.1"/>
    </source>
</evidence>
<proteinExistence type="predicted"/>
<evidence type="ECO:0000313" key="2">
    <source>
        <dbReference type="Proteomes" id="UP000799444"/>
    </source>
</evidence>